<evidence type="ECO:0000256" key="11">
    <source>
        <dbReference type="RuleBase" id="RU003357"/>
    </source>
</evidence>
<protein>
    <submittedName>
        <fullName evidence="14">TonB-dependent receptor</fullName>
    </submittedName>
</protein>
<dbReference type="EMBL" id="JAEQBW010000001">
    <property type="protein sequence ID" value="MBK6264432.1"/>
    <property type="molecule type" value="Genomic_DNA"/>
</dbReference>
<keyword evidence="9 10" id="KW-0998">Cell outer membrane</keyword>
<feature type="domain" description="TonB-dependent receptor-like beta-barrel" evidence="12">
    <location>
        <begin position="302"/>
        <end position="717"/>
    </location>
</feature>
<keyword evidence="7 10" id="KW-0472">Membrane</keyword>
<dbReference type="InterPro" id="IPR037066">
    <property type="entry name" value="Plug_dom_sf"/>
</dbReference>
<evidence type="ECO:0000256" key="2">
    <source>
        <dbReference type="ARBA" id="ARBA00022448"/>
    </source>
</evidence>
<dbReference type="PANTHER" id="PTHR30069">
    <property type="entry name" value="TONB-DEPENDENT OUTER MEMBRANE RECEPTOR"/>
    <property type="match status" value="1"/>
</dbReference>
<name>A0A935C7L4_9BACT</name>
<evidence type="ECO:0000256" key="1">
    <source>
        <dbReference type="ARBA" id="ARBA00004571"/>
    </source>
</evidence>
<accession>A0A935C7L4</accession>
<feature type="domain" description="TonB-dependent receptor plug" evidence="13">
    <location>
        <begin position="120"/>
        <end position="225"/>
    </location>
</feature>
<dbReference type="InterPro" id="IPR036942">
    <property type="entry name" value="Beta-barrel_TonB_sf"/>
</dbReference>
<keyword evidence="2 10" id="KW-0813">Transport</keyword>
<evidence type="ECO:0000256" key="9">
    <source>
        <dbReference type="ARBA" id="ARBA00023237"/>
    </source>
</evidence>
<dbReference type="PROSITE" id="PS52016">
    <property type="entry name" value="TONB_DEPENDENT_REC_3"/>
    <property type="match status" value="1"/>
</dbReference>
<evidence type="ECO:0000256" key="8">
    <source>
        <dbReference type="ARBA" id="ARBA00023170"/>
    </source>
</evidence>
<keyword evidence="5" id="KW-0732">Signal</keyword>
<evidence type="ECO:0000259" key="13">
    <source>
        <dbReference type="Pfam" id="PF07715"/>
    </source>
</evidence>
<keyword evidence="4 10" id="KW-0812">Transmembrane</keyword>
<comment type="subcellular location">
    <subcellularLocation>
        <location evidence="1 10">Cell outer membrane</location>
        <topology evidence="1 10">Multi-pass membrane protein</topology>
    </subcellularLocation>
</comment>
<dbReference type="PANTHER" id="PTHR30069:SF29">
    <property type="entry name" value="HEMOGLOBIN AND HEMOGLOBIN-HAPTOGLOBIN-BINDING PROTEIN 1-RELATED"/>
    <property type="match status" value="1"/>
</dbReference>
<dbReference type="CDD" id="cd01347">
    <property type="entry name" value="ligand_gated_channel"/>
    <property type="match status" value="1"/>
</dbReference>
<sequence length="762" mass="85085">MSFTKVIVAIIGYLLTANYAVGQVYFYVEDNNGLAISDAVISVTSLSKAGKSETSWTDTKGKATISIKPPFIIQISHLNFHSHSDTIRNSASFNYQLEAKSSTLKEVVVTGQYEAQSAKNAVYQVKTVNSEVIKAMGATNLEEVLSQQLNIRFSRDNAVGNGRINMQGLSGQYVKILIDGVPMVGRTGTGNEIDLNQINVQMIDRVEIVEGPMAVNYGADALAGVINIITKKETDQSVFLNLSIQEETVGNEYSLLEDGIHNYSLRFGGRITSNLNGEIQSRWNHFGGWTGAGEGRNKEWYPKTQWMNSGRLNYTANQWNLSYQLQQLSEEILDLGNINSNNPLLDPFATDQAFNTVRWMHQLQAGFSLGNWKLNSANSFTDYSRTTAQYNTNMVTGKETPTVATEQDTIFYQSWFSRNTFQGKLFTAFDWTANGQLGLESTYELAGGTTLSDGYKELTDVAFFASTELNYKIRLKVRPGIRYTVNSIFHTLPTPSVNVKYDINSYVQIRAGYGRGFRAPSIRELYHEFIDANHNIIGNELLQPETSHSYTANLNFRFSDKLKINSGAFYNDINDKIGFYTPERADLPTTYQNISVFKTKGINAGLRYNVKQLQLQAGTAFIGRYQQLSEDAPTEVPEFIYSPEANLSIQYHFPAVGLQTAFFYKFTGANKDYRLVNDESGGTQAELQQIDPFHWLDLTLTQSISSQFSMSAGIKNLLNIETINDNLSGGAHSGGNSGQTSVAYGRSFFLRLQYQFSKPINK</sequence>
<proteinExistence type="inferred from homology"/>
<dbReference type="Pfam" id="PF00593">
    <property type="entry name" value="TonB_dep_Rec_b-barrel"/>
    <property type="match status" value="1"/>
</dbReference>
<dbReference type="Gene3D" id="2.170.130.10">
    <property type="entry name" value="TonB-dependent receptor, plug domain"/>
    <property type="match status" value="1"/>
</dbReference>
<comment type="caution">
    <text evidence="14">The sequence shown here is derived from an EMBL/GenBank/DDBJ whole genome shotgun (WGS) entry which is preliminary data.</text>
</comment>
<dbReference type="AlphaFoldDB" id="A0A935C7L4"/>
<reference evidence="14" key="1">
    <citation type="submission" date="2021-01" db="EMBL/GenBank/DDBJ databases">
        <title>Marivirga aurantiaca sp. nov., isolated from intertidal surface sediments.</title>
        <authorList>
            <person name="Zhang M."/>
        </authorList>
    </citation>
    <scope>NUCLEOTIDE SEQUENCE</scope>
    <source>
        <strain evidence="14">S37H4</strain>
    </source>
</reference>
<dbReference type="GO" id="GO:0044718">
    <property type="term" value="P:siderophore transmembrane transport"/>
    <property type="evidence" value="ECO:0007669"/>
    <property type="project" value="TreeGrafter"/>
</dbReference>
<dbReference type="SUPFAM" id="SSF56935">
    <property type="entry name" value="Porins"/>
    <property type="match status" value="1"/>
</dbReference>
<comment type="similarity">
    <text evidence="10 11">Belongs to the TonB-dependent receptor family.</text>
</comment>
<dbReference type="GO" id="GO:0009279">
    <property type="term" value="C:cell outer membrane"/>
    <property type="evidence" value="ECO:0007669"/>
    <property type="project" value="UniProtKB-SubCell"/>
</dbReference>
<gene>
    <name evidence="14" type="ORF">JKA74_05235</name>
</gene>
<evidence type="ECO:0000256" key="3">
    <source>
        <dbReference type="ARBA" id="ARBA00022452"/>
    </source>
</evidence>
<keyword evidence="6 11" id="KW-0798">TonB box</keyword>
<evidence type="ECO:0000259" key="12">
    <source>
        <dbReference type="Pfam" id="PF00593"/>
    </source>
</evidence>
<dbReference type="Proteomes" id="UP000611723">
    <property type="component" value="Unassembled WGS sequence"/>
</dbReference>
<keyword evidence="3 10" id="KW-1134">Transmembrane beta strand</keyword>
<dbReference type="Pfam" id="PF07715">
    <property type="entry name" value="Plug"/>
    <property type="match status" value="1"/>
</dbReference>
<dbReference type="InterPro" id="IPR000531">
    <property type="entry name" value="Beta-barrel_TonB"/>
</dbReference>
<evidence type="ECO:0000256" key="7">
    <source>
        <dbReference type="ARBA" id="ARBA00023136"/>
    </source>
</evidence>
<evidence type="ECO:0000256" key="4">
    <source>
        <dbReference type="ARBA" id="ARBA00022692"/>
    </source>
</evidence>
<dbReference type="RefSeq" id="WP_201430094.1">
    <property type="nucleotide sequence ID" value="NZ_JAEQBW010000001.1"/>
</dbReference>
<dbReference type="Gene3D" id="2.40.170.20">
    <property type="entry name" value="TonB-dependent receptor, beta-barrel domain"/>
    <property type="match status" value="1"/>
</dbReference>
<evidence type="ECO:0000313" key="14">
    <source>
        <dbReference type="EMBL" id="MBK6264432.1"/>
    </source>
</evidence>
<organism evidence="14 15">
    <name type="scientific">Marivirga aurantiaca</name>
    <dbReference type="NCBI Taxonomy" id="2802615"/>
    <lineage>
        <taxon>Bacteria</taxon>
        <taxon>Pseudomonadati</taxon>
        <taxon>Bacteroidota</taxon>
        <taxon>Cytophagia</taxon>
        <taxon>Cytophagales</taxon>
        <taxon>Marivirgaceae</taxon>
        <taxon>Marivirga</taxon>
    </lineage>
</organism>
<keyword evidence="15" id="KW-1185">Reference proteome</keyword>
<evidence type="ECO:0000313" key="15">
    <source>
        <dbReference type="Proteomes" id="UP000611723"/>
    </source>
</evidence>
<dbReference type="InterPro" id="IPR012910">
    <property type="entry name" value="Plug_dom"/>
</dbReference>
<evidence type="ECO:0000256" key="5">
    <source>
        <dbReference type="ARBA" id="ARBA00022729"/>
    </source>
</evidence>
<dbReference type="GO" id="GO:0015344">
    <property type="term" value="F:siderophore uptake transmembrane transporter activity"/>
    <property type="evidence" value="ECO:0007669"/>
    <property type="project" value="TreeGrafter"/>
</dbReference>
<evidence type="ECO:0000256" key="6">
    <source>
        <dbReference type="ARBA" id="ARBA00023077"/>
    </source>
</evidence>
<keyword evidence="8 14" id="KW-0675">Receptor</keyword>
<evidence type="ECO:0000256" key="10">
    <source>
        <dbReference type="PROSITE-ProRule" id="PRU01360"/>
    </source>
</evidence>
<dbReference type="InterPro" id="IPR039426">
    <property type="entry name" value="TonB-dep_rcpt-like"/>
</dbReference>